<evidence type="ECO:0000313" key="1">
    <source>
        <dbReference type="EMBL" id="KAJ8619699.1"/>
    </source>
</evidence>
<dbReference type="Proteomes" id="UP001234297">
    <property type="component" value="Chromosome 9"/>
</dbReference>
<comment type="caution">
    <text evidence="1">The sequence shown here is derived from an EMBL/GenBank/DDBJ whole genome shotgun (WGS) entry which is preliminary data.</text>
</comment>
<evidence type="ECO:0000313" key="2">
    <source>
        <dbReference type="Proteomes" id="UP001234297"/>
    </source>
</evidence>
<keyword evidence="2" id="KW-1185">Reference proteome</keyword>
<reference evidence="1 2" key="1">
    <citation type="journal article" date="2022" name="Hortic Res">
        <title>A haplotype resolved chromosomal level avocado genome allows analysis of novel avocado genes.</title>
        <authorList>
            <person name="Nath O."/>
            <person name="Fletcher S.J."/>
            <person name="Hayward A."/>
            <person name="Shaw L.M."/>
            <person name="Masouleh A.K."/>
            <person name="Furtado A."/>
            <person name="Henry R.J."/>
            <person name="Mitter N."/>
        </authorList>
    </citation>
    <scope>NUCLEOTIDE SEQUENCE [LARGE SCALE GENOMIC DNA]</scope>
    <source>
        <strain evidence="2">cv. Hass</strain>
    </source>
</reference>
<sequence>MLCSPSLLSLSAVALHNASCVAAHLRLSVSHPLPLSRPLSLPSSLAQSPFALSLYHALTFSLSCPSPLSPSLCPPSLPRPSRPGDCSRPVFHSLLKVNQ</sequence>
<accession>A0ACC2KF07</accession>
<name>A0ACC2KF07_PERAE</name>
<organism evidence="1 2">
    <name type="scientific">Persea americana</name>
    <name type="common">Avocado</name>
    <dbReference type="NCBI Taxonomy" id="3435"/>
    <lineage>
        <taxon>Eukaryota</taxon>
        <taxon>Viridiplantae</taxon>
        <taxon>Streptophyta</taxon>
        <taxon>Embryophyta</taxon>
        <taxon>Tracheophyta</taxon>
        <taxon>Spermatophyta</taxon>
        <taxon>Magnoliopsida</taxon>
        <taxon>Magnoliidae</taxon>
        <taxon>Laurales</taxon>
        <taxon>Lauraceae</taxon>
        <taxon>Persea</taxon>
    </lineage>
</organism>
<gene>
    <name evidence="1" type="ORF">MRB53_028228</name>
</gene>
<proteinExistence type="predicted"/>
<protein>
    <submittedName>
        <fullName evidence="1">Uncharacterized protein</fullName>
    </submittedName>
</protein>
<dbReference type="EMBL" id="CM056817">
    <property type="protein sequence ID" value="KAJ8619699.1"/>
    <property type="molecule type" value="Genomic_DNA"/>
</dbReference>